<accession>C0C1T9</accession>
<dbReference type="InterPro" id="IPR025991">
    <property type="entry name" value="Chemoreceptor_zinc-bind_dom"/>
</dbReference>
<dbReference type="Gene3D" id="1.10.287.950">
    <property type="entry name" value="Methyl-accepting chemotaxis protein"/>
    <property type="match status" value="1"/>
</dbReference>
<dbReference type="SMART" id="SM00283">
    <property type="entry name" value="MA"/>
    <property type="match status" value="1"/>
</dbReference>
<dbReference type="Pfam" id="PF13682">
    <property type="entry name" value="CZB"/>
    <property type="match status" value="1"/>
</dbReference>
<keyword evidence="1 2" id="KW-0807">Transducer</keyword>
<comment type="caution">
    <text evidence="4">The sequence shown here is derived from an EMBL/GenBank/DDBJ whole genome shotgun (WGS) entry which is preliminary data.</text>
</comment>
<dbReference type="AlphaFoldDB" id="C0C1T9"/>
<gene>
    <name evidence="4" type="ORF">CLOHYLEM_06109</name>
</gene>
<evidence type="ECO:0000259" key="3">
    <source>
        <dbReference type="PROSITE" id="PS50111"/>
    </source>
</evidence>
<dbReference type="Pfam" id="PF00015">
    <property type="entry name" value="MCPsignal"/>
    <property type="match status" value="1"/>
</dbReference>
<dbReference type="GO" id="GO:0007165">
    <property type="term" value="P:signal transduction"/>
    <property type="evidence" value="ECO:0007669"/>
    <property type="project" value="UniProtKB-KW"/>
</dbReference>
<reference evidence="4" key="1">
    <citation type="submission" date="2009-02" db="EMBL/GenBank/DDBJ databases">
        <authorList>
            <person name="Fulton L."/>
            <person name="Clifton S."/>
            <person name="Fulton B."/>
            <person name="Xu J."/>
            <person name="Minx P."/>
            <person name="Pepin K.H."/>
            <person name="Johnson M."/>
            <person name="Bhonagiri V."/>
            <person name="Nash W.E."/>
            <person name="Mardis E.R."/>
            <person name="Wilson R.K."/>
        </authorList>
    </citation>
    <scope>NUCLEOTIDE SEQUENCE [LARGE SCALE GENOMIC DNA]</scope>
    <source>
        <strain evidence="4">DSM 15053</strain>
    </source>
</reference>
<dbReference type="InterPro" id="IPR004089">
    <property type="entry name" value="MCPsignal_dom"/>
</dbReference>
<organism evidence="4 5">
    <name type="scientific">[Clostridium] hylemonae DSM 15053</name>
    <dbReference type="NCBI Taxonomy" id="553973"/>
    <lineage>
        <taxon>Bacteria</taxon>
        <taxon>Bacillati</taxon>
        <taxon>Bacillota</taxon>
        <taxon>Clostridia</taxon>
        <taxon>Lachnospirales</taxon>
        <taxon>Lachnospiraceae</taxon>
    </lineage>
</organism>
<dbReference type="PANTHER" id="PTHR32089:SF112">
    <property type="entry name" value="LYSOZYME-LIKE PROTEIN-RELATED"/>
    <property type="match status" value="1"/>
</dbReference>
<dbReference type="OrthoDB" id="9816519at2"/>
<protein>
    <submittedName>
        <fullName evidence="4">Methyl-accepting chemotaxis protein signaling domain protein</fullName>
    </submittedName>
</protein>
<evidence type="ECO:0000256" key="2">
    <source>
        <dbReference type="PROSITE-ProRule" id="PRU00284"/>
    </source>
</evidence>
<keyword evidence="5" id="KW-1185">Reference proteome</keyword>
<dbReference type="PROSITE" id="PS50111">
    <property type="entry name" value="CHEMOTAXIS_TRANSDUC_2"/>
    <property type="match status" value="1"/>
</dbReference>
<name>C0C1T9_9FIRM</name>
<evidence type="ECO:0000256" key="1">
    <source>
        <dbReference type="ARBA" id="ARBA00023224"/>
    </source>
</evidence>
<sequence>MGRKDEKALDTLELSRTRSDKIRKIIARITEGRKAFQTIADINLHASLQMSSLNLELGDKSDRIIKYGKKIGSVGANIQADLSSTSNHTAMIMAEHENLSNTLAEVSDNSAHVLESLNENKAALAGMQETCSVVSVESKTMKQDMAELQRKIDDVKRAVGSINSISNQINLLSLNASVEAARAGEAGKGFGVVAGEIHKLYEATNVMIKDMEKSLENITIASARSVKSVNTTVDSLEKVEQGVSEVVERNEGSGREINQIVDNIAKVAATSEEISSSINETSQNMEHLGRETDSLLKMTQSLEDLNHVLLEKVIRPIQTLEEKMETSTEIIGKMNKDIFYRLDNRIFIESMKSAISAHRTWVATLKSIADTKEIVPLQANPRKCGFGHFYYTINPQKSDILKIWGSVEKPHQELHELGDEAVTAIKNGKEYMLDSIYQRAVSISSILIEKFETMVRMSEDYERRGESVFEAD</sequence>
<dbReference type="Gene3D" id="1.20.120.30">
    <property type="entry name" value="Aspartate receptor, ligand-binding domain"/>
    <property type="match status" value="1"/>
</dbReference>
<dbReference type="RefSeq" id="WP_006443457.1">
    <property type="nucleotide sequence ID" value="NZ_CP036524.1"/>
</dbReference>
<feature type="domain" description="Methyl-accepting transducer" evidence="3">
    <location>
        <begin position="60"/>
        <end position="289"/>
    </location>
</feature>
<evidence type="ECO:0000313" key="5">
    <source>
        <dbReference type="Proteomes" id="UP000004893"/>
    </source>
</evidence>
<dbReference type="STRING" id="553973.CLOHYLEM_06109"/>
<dbReference type="SUPFAM" id="SSF58104">
    <property type="entry name" value="Methyl-accepting chemotaxis protein (MCP) signaling domain"/>
    <property type="match status" value="1"/>
</dbReference>
<proteinExistence type="predicted"/>
<dbReference type="Proteomes" id="UP000004893">
    <property type="component" value="Unassembled WGS sequence"/>
</dbReference>
<dbReference type="GO" id="GO:0016020">
    <property type="term" value="C:membrane"/>
    <property type="evidence" value="ECO:0007669"/>
    <property type="project" value="InterPro"/>
</dbReference>
<dbReference type="eggNOG" id="COG0840">
    <property type="taxonomic scope" value="Bacteria"/>
</dbReference>
<dbReference type="EMBL" id="ABYI02000022">
    <property type="protein sequence ID" value="EEG74103.1"/>
    <property type="molecule type" value="Genomic_DNA"/>
</dbReference>
<reference evidence="4" key="2">
    <citation type="submission" date="2013-06" db="EMBL/GenBank/DDBJ databases">
        <title>Draft genome sequence of Clostridium hylemonae (DSM 15053).</title>
        <authorList>
            <person name="Sudarsanam P."/>
            <person name="Ley R."/>
            <person name="Guruge J."/>
            <person name="Turnbaugh P.J."/>
            <person name="Mahowald M."/>
            <person name="Liep D."/>
            <person name="Gordon J."/>
        </authorList>
    </citation>
    <scope>NUCLEOTIDE SEQUENCE</scope>
    <source>
        <strain evidence="4">DSM 15053</strain>
    </source>
</reference>
<dbReference type="PANTHER" id="PTHR32089">
    <property type="entry name" value="METHYL-ACCEPTING CHEMOTAXIS PROTEIN MCPB"/>
    <property type="match status" value="1"/>
</dbReference>
<evidence type="ECO:0000313" key="4">
    <source>
        <dbReference type="EMBL" id="EEG74103.1"/>
    </source>
</evidence>
<dbReference type="HOGENOM" id="CLU_556331_0_0_9"/>